<comment type="caution">
    <text evidence="1">The sequence shown here is derived from an EMBL/GenBank/DDBJ whole genome shotgun (WGS) entry which is preliminary data.</text>
</comment>
<sequence length="347" mass="39937">MNIINRVIVDSTFGDRSFLLCKGDLLESSGDGAIVITTYKNESGKIYGELVESIRQSMNIDTLKIAPFYHVNDQVFIGYTILQEDKQDKFVLTINFNRTHDILFSKEEYEELIEGVFATLAALEFSGYRFSSIALPVIGRKGLVGNYSAEITTLLEHATRWLKKSKYTKTIYYCIYLDEDVEIWNATLNQVLGRSIIPLHYSKEMDQIQKELLNILDSFPKSDAFWEDTFLPLRTALQRVNEIQFETLAAFGRKFAENTCQNLCELTGNDTALFDMNLRNIKNNNVLNRSMSQYMYGLRSFGNPAIHRTATLIGENRPTEEDIYVLLLMLRKILKLYGLLIYNQKLI</sequence>
<evidence type="ECO:0000313" key="1">
    <source>
        <dbReference type="EMBL" id="KAB2444908.1"/>
    </source>
</evidence>
<protein>
    <recommendedName>
        <fullName evidence="3">DUF4145 domain-containing protein</fullName>
    </recommendedName>
</protein>
<dbReference type="SUPFAM" id="SSF52949">
    <property type="entry name" value="Macro domain-like"/>
    <property type="match status" value="1"/>
</dbReference>
<accession>A0A7V7SAU3</accession>
<dbReference type="RefSeq" id="WP_151624872.1">
    <property type="nucleotide sequence ID" value="NZ_WBPG01000008.1"/>
</dbReference>
<evidence type="ECO:0000313" key="2">
    <source>
        <dbReference type="Proteomes" id="UP000470409"/>
    </source>
</evidence>
<dbReference type="InterPro" id="IPR043472">
    <property type="entry name" value="Macro_dom-like"/>
</dbReference>
<name>A0A7V7SAU3_9BACI</name>
<dbReference type="AlphaFoldDB" id="A0A7V7SAU3"/>
<reference evidence="1 2" key="1">
    <citation type="submission" date="2019-10" db="EMBL/GenBank/DDBJ databases">
        <title>Bacillus from the desert of Cuatro Cinegas, Coahuila.</title>
        <authorList>
            <person name="Olmedo-Alvarez G."/>
            <person name="Saldana S."/>
            <person name="Barcelo D."/>
        </authorList>
    </citation>
    <scope>NUCLEOTIDE SEQUENCE [LARGE SCALE GENOMIC DNA]</scope>
    <source>
        <strain evidence="1 2">CH155b_5T</strain>
    </source>
</reference>
<organism evidence="1 2">
    <name type="scientific">Bacillus luti</name>
    <dbReference type="NCBI Taxonomy" id="2026191"/>
    <lineage>
        <taxon>Bacteria</taxon>
        <taxon>Bacillati</taxon>
        <taxon>Bacillota</taxon>
        <taxon>Bacilli</taxon>
        <taxon>Bacillales</taxon>
        <taxon>Bacillaceae</taxon>
        <taxon>Bacillus</taxon>
        <taxon>Bacillus cereus group</taxon>
    </lineage>
</organism>
<gene>
    <name evidence="1" type="ORF">F8163_06900</name>
</gene>
<evidence type="ECO:0008006" key="3">
    <source>
        <dbReference type="Google" id="ProtNLM"/>
    </source>
</evidence>
<dbReference type="EMBL" id="WBPG01000008">
    <property type="protein sequence ID" value="KAB2444908.1"/>
    <property type="molecule type" value="Genomic_DNA"/>
</dbReference>
<dbReference type="Proteomes" id="UP000470409">
    <property type="component" value="Unassembled WGS sequence"/>
</dbReference>
<proteinExistence type="predicted"/>